<evidence type="ECO:0000256" key="5">
    <source>
        <dbReference type="ARBA" id="ARBA00022692"/>
    </source>
</evidence>
<comment type="cofactor">
    <cofactor evidence="1">
        <name>heme b</name>
        <dbReference type="ChEBI" id="CHEBI:60344"/>
    </cofactor>
</comment>
<evidence type="ECO:0000256" key="6">
    <source>
        <dbReference type="ARBA" id="ARBA00022723"/>
    </source>
</evidence>
<dbReference type="GO" id="GO:0020037">
    <property type="term" value="F:heme binding"/>
    <property type="evidence" value="ECO:0007669"/>
    <property type="project" value="TreeGrafter"/>
</dbReference>
<keyword evidence="7" id="KW-0249">Electron transport</keyword>
<organism evidence="14 15">
    <name type="scientific">Ceratodon purpureus</name>
    <name type="common">Fire moss</name>
    <name type="synonym">Dicranum purpureum</name>
    <dbReference type="NCBI Taxonomy" id="3225"/>
    <lineage>
        <taxon>Eukaryota</taxon>
        <taxon>Viridiplantae</taxon>
        <taxon>Streptophyta</taxon>
        <taxon>Embryophyta</taxon>
        <taxon>Bryophyta</taxon>
        <taxon>Bryophytina</taxon>
        <taxon>Bryopsida</taxon>
        <taxon>Dicranidae</taxon>
        <taxon>Pseudoditrichales</taxon>
        <taxon>Ditrichaceae</taxon>
        <taxon>Ceratodon</taxon>
    </lineage>
</organism>
<evidence type="ECO:0000256" key="4">
    <source>
        <dbReference type="ARBA" id="ARBA00022617"/>
    </source>
</evidence>
<sequence length="273" mass="30570">MVAKLRVPSDYGQWRAMAGLVLIAVLMSWMSAADAQDATAPAGDASVVDIVPNEGNPCTIGWFKLHGWLMWGAFAVCFPFGVFVARFGQNYLSQWLNAHIFFQVSGVVLATTGFAIAAIKFPVTVWDNTHVKLGMAIMCLVWLQPLLTNIRPHRGTAMRPAWFVLHWLIGTAAIILGWFDIFKGLDLYVASWPSGGERKLSYVLWACNLAFLAFLYLFFDRLPYIRAQAKDNSLINPRSMPSYNEVNASDVETPFHKTELPVVDNEPRQWSPV</sequence>
<evidence type="ECO:0000256" key="10">
    <source>
        <dbReference type="ARBA" id="ARBA00023136"/>
    </source>
</evidence>
<evidence type="ECO:0000256" key="12">
    <source>
        <dbReference type="SAM" id="SignalP"/>
    </source>
</evidence>
<dbReference type="PROSITE" id="PS50939">
    <property type="entry name" value="CYTOCHROME_B561"/>
    <property type="match status" value="1"/>
</dbReference>
<keyword evidence="5 11" id="KW-0812">Transmembrane</keyword>
<dbReference type="GO" id="GO:0046872">
    <property type="term" value="F:metal ion binding"/>
    <property type="evidence" value="ECO:0007669"/>
    <property type="project" value="UniProtKB-KW"/>
</dbReference>
<evidence type="ECO:0000256" key="3">
    <source>
        <dbReference type="ARBA" id="ARBA00022448"/>
    </source>
</evidence>
<keyword evidence="3" id="KW-0813">Transport</keyword>
<evidence type="ECO:0000313" key="15">
    <source>
        <dbReference type="Proteomes" id="UP000822688"/>
    </source>
</evidence>
<evidence type="ECO:0000256" key="11">
    <source>
        <dbReference type="SAM" id="Phobius"/>
    </source>
</evidence>
<name>A0A8T0IN46_CERPU</name>
<evidence type="ECO:0000256" key="2">
    <source>
        <dbReference type="ARBA" id="ARBA00004141"/>
    </source>
</evidence>
<keyword evidence="9" id="KW-0408">Iron</keyword>
<feature type="domain" description="Cytochrome b561" evidence="13">
    <location>
        <begin position="14"/>
        <end position="228"/>
    </location>
</feature>
<dbReference type="InterPro" id="IPR006593">
    <property type="entry name" value="Cyt_b561/ferric_Rdtase_TM"/>
</dbReference>
<dbReference type="Proteomes" id="UP000822688">
    <property type="component" value="Chromosome 3"/>
</dbReference>
<dbReference type="CDD" id="cd08760">
    <property type="entry name" value="Cyt_b561_FRRS1_like"/>
    <property type="match status" value="1"/>
</dbReference>
<evidence type="ECO:0000313" key="14">
    <source>
        <dbReference type="EMBL" id="KAG0584261.1"/>
    </source>
</evidence>
<evidence type="ECO:0000256" key="9">
    <source>
        <dbReference type="ARBA" id="ARBA00023004"/>
    </source>
</evidence>
<accession>A0A8T0IN46</accession>
<dbReference type="AlphaFoldDB" id="A0A8T0IN46"/>
<dbReference type="GO" id="GO:0140575">
    <property type="term" value="F:transmembrane monodehydroascorbate reductase activity"/>
    <property type="evidence" value="ECO:0007669"/>
    <property type="project" value="InterPro"/>
</dbReference>
<evidence type="ECO:0000256" key="8">
    <source>
        <dbReference type="ARBA" id="ARBA00022989"/>
    </source>
</evidence>
<keyword evidence="8 11" id="KW-1133">Transmembrane helix</keyword>
<gene>
    <name evidence="14" type="ORF">KC19_3G197500</name>
</gene>
<keyword evidence="15" id="KW-1185">Reference proteome</keyword>
<evidence type="ECO:0000256" key="1">
    <source>
        <dbReference type="ARBA" id="ARBA00001970"/>
    </source>
</evidence>
<comment type="caution">
    <text evidence="14">The sequence shown here is derived from an EMBL/GenBank/DDBJ whole genome shotgun (WGS) entry which is preliminary data.</text>
</comment>
<keyword evidence="4" id="KW-0349">Heme</keyword>
<evidence type="ECO:0000256" key="7">
    <source>
        <dbReference type="ARBA" id="ARBA00022982"/>
    </source>
</evidence>
<keyword evidence="10 11" id="KW-0472">Membrane</keyword>
<dbReference type="PANTHER" id="PTHR15422">
    <property type="entry name" value="OS05G0565100 PROTEIN"/>
    <property type="match status" value="1"/>
</dbReference>
<dbReference type="Gene3D" id="1.20.120.1770">
    <property type="match status" value="1"/>
</dbReference>
<feature type="transmembrane region" description="Helical" evidence="11">
    <location>
        <begin position="100"/>
        <end position="119"/>
    </location>
</feature>
<proteinExistence type="predicted"/>
<dbReference type="PANTHER" id="PTHR15422:SF24">
    <property type="entry name" value="DOMON RELATED DOMAIN-CONTAINING PROTEIN"/>
    <property type="match status" value="1"/>
</dbReference>
<dbReference type="EMBL" id="CM026423">
    <property type="protein sequence ID" value="KAG0584261.1"/>
    <property type="molecule type" value="Genomic_DNA"/>
</dbReference>
<feature type="signal peptide" evidence="12">
    <location>
        <begin position="1"/>
        <end position="35"/>
    </location>
</feature>
<feature type="transmembrane region" description="Helical" evidence="11">
    <location>
        <begin position="68"/>
        <end position="88"/>
    </location>
</feature>
<protein>
    <recommendedName>
        <fullName evidence="13">Cytochrome b561 domain-containing protein</fullName>
    </recommendedName>
</protein>
<keyword evidence="6" id="KW-0479">Metal-binding</keyword>
<feature type="chain" id="PRO_5035865445" description="Cytochrome b561 domain-containing protein" evidence="12">
    <location>
        <begin position="36"/>
        <end position="273"/>
    </location>
</feature>
<reference evidence="14" key="1">
    <citation type="submission" date="2020-06" db="EMBL/GenBank/DDBJ databases">
        <title>WGS assembly of Ceratodon purpureus strain R40.</title>
        <authorList>
            <person name="Carey S.B."/>
            <person name="Jenkins J."/>
            <person name="Shu S."/>
            <person name="Lovell J.T."/>
            <person name="Sreedasyam A."/>
            <person name="Maumus F."/>
            <person name="Tiley G.P."/>
            <person name="Fernandez-Pozo N."/>
            <person name="Barry K."/>
            <person name="Chen C."/>
            <person name="Wang M."/>
            <person name="Lipzen A."/>
            <person name="Daum C."/>
            <person name="Saski C.A."/>
            <person name="Payton A.C."/>
            <person name="Mcbreen J.C."/>
            <person name="Conrad R.E."/>
            <person name="Kollar L.M."/>
            <person name="Olsson S."/>
            <person name="Huttunen S."/>
            <person name="Landis J.B."/>
            <person name="Wickett N.J."/>
            <person name="Johnson M.G."/>
            <person name="Rensing S.A."/>
            <person name="Grimwood J."/>
            <person name="Schmutz J."/>
            <person name="Mcdaniel S.F."/>
        </authorList>
    </citation>
    <scope>NUCLEOTIDE SEQUENCE</scope>
    <source>
        <strain evidence="14">R40</strain>
    </source>
</reference>
<feature type="transmembrane region" description="Helical" evidence="11">
    <location>
        <begin position="202"/>
        <end position="219"/>
    </location>
</feature>
<comment type="subcellular location">
    <subcellularLocation>
        <location evidence="2">Membrane</location>
        <topology evidence="2">Multi-pass membrane protein</topology>
    </subcellularLocation>
</comment>
<dbReference type="SMART" id="SM00665">
    <property type="entry name" value="B561"/>
    <property type="match status" value="1"/>
</dbReference>
<feature type="transmembrane region" description="Helical" evidence="11">
    <location>
        <begin position="131"/>
        <end position="150"/>
    </location>
</feature>
<evidence type="ECO:0000259" key="13">
    <source>
        <dbReference type="PROSITE" id="PS50939"/>
    </source>
</evidence>
<keyword evidence="12" id="KW-0732">Signal</keyword>
<dbReference type="InterPro" id="IPR045150">
    <property type="entry name" value="CYB561D1/2"/>
</dbReference>
<dbReference type="GO" id="GO:0016020">
    <property type="term" value="C:membrane"/>
    <property type="evidence" value="ECO:0007669"/>
    <property type="project" value="UniProtKB-SubCell"/>
</dbReference>
<feature type="transmembrane region" description="Helical" evidence="11">
    <location>
        <begin position="162"/>
        <end position="182"/>
    </location>
</feature>